<dbReference type="Pfam" id="PF13732">
    <property type="entry name" value="DrrA1-3_C"/>
    <property type="match status" value="1"/>
</dbReference>
<comment type="similarity">
    <text evidence="2">Belongs to the ABC transporter superfamily.</text>
</comment>
<evidence type="ECO:0000256" key="2">
    <source>
        <dbReference type="ARBA" id="ARBA00005417"/>
    </source>
</evidence>
<dbReference type="InterPro" id="IPR027417">
    <property type="entry name" value="P-loop_NTPase"/>
</dbReference>
<reference evidence="8 9" key="1">
    <citation type="submission" date="2016-01" db="EMBL/GenBank/DDBJ databases">
        <title>Janibacter melonis strain CD11_4 genome sequencing and assembly.</title>
        <authorList>
            <person name="Nair G.R."/>
            <person name="Kaur G."/>
            <person name="Chander A.M."/>
            <person name="Mayilraj S."/>
        </authorList>
    </citation>
    <scope>NUCLEOTIDE SEQUENCE [LARGE SCALE GENOMIC DNA]</scope>
    <source>
        <strain evidence="8 9">CD11-4</strain>
    </source>
</reference>
<evidence type="ECO:0000256" key="5">
    <source>
        <dbReference type="ARBA" id="ARBA00022840"/>
    </source>
</evidence>
<keyword evidence="6" id="KW-0046">Antibiotic resistance</keyword>
<dbReference type="Pfam" id="PF00005">
    <property type="entry name" value="ABC_tran"/>
    <property type="match status" value="1"/>
</dbReference>
<comment type="subcellular location">
    <subcellularLocation>
        <location evidence="1">Cell membrane</location>
        <topology evidence="1">Peripheral membrane protein</topology>
    </subcellularLocation>
</comment>
<evidence type="ECO:0000313" key="9">
    <source>
        <dbReference type="Proteomes" id="UP000076976"/>
    </source>
</evidence>
<sequence length="311" mass="33281">MELAVELSDVVKTFGRARALDGLDLQVRTGEVHGFLGPNGAGKSTTMRVLLGLIRVDSGRARLLGSDPWPDPAALHRRVAYVPGDVTLWPTLTGGEVIDLLGRLRGGLDRRRLDELLGRFELDPTKRTRTYSKGNRQKVALVAALAGRADLYLLDEPTSGLDPLNEAEFQRCVREAAADGATVLLSSHVLAEAEALSDRVSIIRAGRLVRSGSLAELRQLTRTTVSAQVTAPPGALADVDGVHHLRADGDRVTLDVDPDHLDGVLAALSALGVRSLVAHPPTLEELFLRQYAEADAPDSPGAPDDRPSDLS</sequence>
<organism evidence="8 9">
    <name type="scientific">Janibacter melonis</name>
    <dbReference type="NCBI Taxonomy" id="262209"/>
    <lineage>
        <taxon>Bacteria</taxon>
        <taxon>Bacillati</taxon>
        <taxon>Actinomycetota</taxon>
        <taxon>Actinomycetes</taxon>
        <taxon>Micrococcales</taxon>
        <taxon>Intrasporangiaceae</taxon>
        <taxon>Janibacter</taxon>
    </lineage>
</organism>
<dbReference type="Gene3D" id="3.40.50.300">
    <property type="entry name" value="P-loop containing nucleotide triphosphate hydrolases"/>
    <property type="match status" value="1"/>
</dbReference>
<dbReference type="GO" id="GO:0046677">
    <property type="term" value="P:response to antibiotic"/>
    <property type="evidence" value="ECO:0007669"/>
    <property type="project" value="UniProtKB-KW"/>
</dbReference>
<dbReference type="SUPFAM" id="SSF52540">
    <property type="entry name" value="P-loop containing nucleoside triphosphate hydrolases"/>
    <property type="match status" value="1"/>
</dbReference>
<dbReference type="GO" id="GO:0005886">
    <property type="term" value="C:plasma membrane"/>
    <property type="evidence" value="ECO:0007669"/>
    <property type="project" value="UniProtKB-SubCell"/>
</dbReference>
<evidence type="ECO:0000256" key="1">
    <source>
        <dbReference type="ARBA" id="ARBA00004202"/>
    </source>
</evidence>
<dbReference type="CDD" id="cd03230">
    <property type="entry name" value="ABC_DR_subfamily_A"/>
    <property type="match status" value="1"/>
</dbReference>
<dbReference type="PANTHER" id="PTHR42711">
    <property type="entry name" value="ABC TRANSPORTER ATP-BINDING PROTEIN"/>
    <property type="match status" value="1"/>
</dbReference>
<dbReference type="RefSeq" id="WP_068275524.1">
    <property type="nucleotide sequence ID" value="NZ_LQZG01000003.1"/>
</dbReference>
<dbReference type="SMART" id="SM00382">
    <property type="entry name" value="AAA"/>
    <property type="match status" value="1"/>
</dbReference>
<protein>
    <recommendedName>
        <fullName evidence="7">ABC transporter domain-containing protein</fullName>
    </recommendedName>
</protein>
<dbReference type="InterPro" id="IPR003439">
    <property type="entry name" value="ABC_transporter-like_ATP-bd"/>
</dbReference>
<dbReference type="AlphaFoldDB" id="A0A176QB46"/>
<accession>A0A176QB46</accession>
<dbReference type="InterPro" id="IPR025302">
    <property type="entry name" value="DrrA1/2-like_C"/>
</dbReference>
<keyword evidence="3" id="KW-0813">Transport</keyword>
<dbReference type="PROSITE" id="PS50893">
    <property type="entry name" value="ABC_TRANSPORTER_2"/>
    <property type="match status" value="1"/>
</dbReference>
<keyword evidence="9" id="KW-1185">Reference proteome</keyword>
<dbReference type="STRING" id="262209.AWH69_11305"/>
<dbReference type="InterPro" id="IPR003593">
    <property type="entry name" value="AAA+_ATPase"/>
</dbReference>
<name>A0A176QB46_9MICO</name>
<dbReference type="PROSITE" id="PS00211">
    <property type="entry name" value="ABC_TRANSPORTER_1"/>
    <property type="match status" value="1"/>
</dbReference>
<evidence type="ECO:0000259" key="7">
    <source>
        <dbReference type="PROSITE" id="PS50893"/>
    </source>
</evidence>
<proteinExistence type="inferred from homology"/>
<dbReference type="GO" id="GO:0016887">
    <property type="term" value="F:ATP hydrolysis activity"/>
    <property type="evidence" value="ECO:0007669"/>
    <property type="project" value="InterPro"/>
</dbReference>
<comment type="caution">
    <text evidence="8">The sequence shown here is derived from an EMBL/GenBank/DDBJ whole genome shotgun (WGS) entry which is preliminary data.</text>
</comment>
<dbReference type="InterPro" id="IPR017871">
    <property type="entry name" value="ABC_transporter-like_CS"/>
</dbReference>
<gene>
    <name evidence="8" type="ORF">AWH69_11305</name>
</gene>
<dbReference type="GO" id="GO:0005524">
    <property type="term" value="F:ATP binding"/>
    <property type="evidence" value="ECO:0007669"/>
    <property type="project" value="UniProtKB-KW"/>
</dbReference>
<keyword evidence="4" id="KW-0547">Nucleotide-binding</keyword>
<keyword evidence="5" id="KW-0067">ATP-binding</keyword>
<evidence type="ECO:0000313" key="8">
    <source>
        <dbReference type="EMBL" id="OAB86971.1"/>
    </source>
</evidence>
<dbReference type="Proteomes" id="UP000076976">
    <property type="component" value="Unassembled WGS sequence"/>
</dbReference>
<dbReference type="EMBL" id="LQZG01000003">
    <property type="protein sequence ID" value="OAB86971.1"/>
    <property type="molecule type" value="Genomic_DNA"/>
</dbReference>
<dbReference type="PANTHER" id="PTHR42711:SF5">
    <property type="entry name" value="ABC TRANSPORTER ATP-BINDING PROTEIN NATA"/>
    <property type="match status" value="1"/>
</dbReference>
<evidence type="ECO:0000256" key="4">
    <source>
        <dbReference type="ARBA" id="ARBA00022741"/>
    </source>
</evidence>
<dbReference type="InterPro" id="IPR050763">
    <property type="entry name" value="ABC_transporter_ATP-binding"/>
</dbReference>
<evidence type="ECO:0000256" key="6">
    <source>
        <dbReference type="ARBA" id="ARBA00023251"/>
    </source>
</evidence>
<evidence type="ECO:0000256" key="3">
    <source>
        <dbReference type="ARBA" id="ARBA00022448"/>
    </source>
</evidence>
<feature type="domain" description="ABC transporter" evidence="7">
    <location>
        <begin position="5"/>
        <end position="230"/>
    </location>
</feature>